<keyword evidence="1" id="KW-0472">Membrane</keyword>
<dbReference type="AlphaFoldDB" id="A0A439CUQ1"/>
<feature type="transmembrane region" description="Helical" evidence="1">
    <location>
        <begin position="51"/>
        <end position="73"/>
    </location>
</feature>
<comment type="caution">
    <text evidence="2">The sequence shown here is derived from an EMBL/GenBank/DDBJ whole genome shotgun (WGS) entry which is preliminary data.</text>
</comment>
<gene>
    <name evidence="2" type="ORF">EKO27_g9227</name>
</gene>
<reference evidence="2 3" key="1">
    <citation type="submission" date="2018-12" db="EMBL/GenBank/DDBJ databases">
        <title>Draft genome sequence of Xylaria grammica IHI A82.</title>
        <authorList>
            <person name="Buettner E."/>
            <person name="Kellner H."/>
        </authorList>
    </citation>
    <scope>NUCLEOTIDE SEQUENCE [LARGE SCALE GENOMIC DNA]</scope>
    <source>
        <strain evidence="2 3">IHI A82</strain>
    </source>
</reference>
<proteinExistence type="predicted"/>
<accession>A0A439CUQ1</accession>
<organism evidence="2 3">
    <name type="scientific">Xylaria grammica</name>
    <dbReference type="NCBI Taxonomy" id="363999"/>
    <lineage>
        <taxon>Eukaryota</taxon>
        <taxon>Fungi</taxon>
        <taxon>Dikarya</taxon>
        <taxon>Ascomycota</taxon>
        <taxon>Pezizomycotina</taxon>
        <taxon>Sordariomycetes</taxon>
        <taxon>Xylariomycetidae</taxon>
        <taxon>Xylariales</taxon>
        <taxon>Xylariaceae</taxon>
        <taxon>Xylaria</taxon>
    </lineage>
</organism>
<name>A0A439CUQ1_9PEZI</name>
<feature type="transmembrane region" description="Helical" evidence="1">
    <location>
        <begin position="14"/>
        <end position="31"/>
    </location>
</feature>
<feature type="transmembrane region" description="Helical" evidence="1">
    <location>
        <begin position="85"/>
        <end position="106"/>
    </location>
</feature>
<evidence type="ECO:0000256" key="1">
    <source>
        <dbReference type="SAM" id="Phobius"/>
    </source>
</evidence>
<keyword evidence="3" id="KW-1185">Reference proteome</keyword>
<dbReference type="InterPro" id="IPR051957">
    <property type="entry name" value="CRISP-LCCL_domain"/>
</dbReference>
<evidence type="ECO:0000313" key="2">
    <source>
        <dbReference type="EMBL" id="RWA05880.1"/>
    </source>
</evidence>
<dbReference type="STRING" id="363999.A0A439CUQ1"/>
<evidence type="ECO:0000313" key="3">
    <source>
        <dbReference type="Proteomes" id="UP000286045"/>
    </source>
</evidence>
<dbReference type="Proteomes" id="UP000286045">
    <property type="component" value="Unassembled WGS sequence"/>
</dbReference>
<dbReference type="EMBL" id="RYZI01000389">
    <property type="protein sequence ID" value="RWA05880.1"/>
    <property type="molecule type" value="Genomic_DNA"/>
</dbReference>
<protein>
    <submittedName>
        <fullName evidence="2">Uncharacterized protein</fullName>
    </submittedName>
</protein>
<dbReference type="PANTHER" id="PTHR31331:SF8">
    <property type="entry name" value="LCCL DOMAIN PROTEIN (AFU_ORTHOLOGUE AFUA_5G02970)"/>
    <property type="match status" value="1"/>
</dbReference>
<sequence length="273" mass="31031">MRTLRDLEAQIEKTIFWLGGFWIGALSNYTFDWIPIRRLTSDDLEQQPGAKFALVGIIAVIFVIVIQQMYCFFLERRLLQYLKLYGLFLAGILVCLSVPGVDLRLHHYILALVLLPGTTIQTRSSLFYQGLLLGLFVNGVARWGFASILETPEALRGDGLLHTEKPSIHDPIISSGVDKATIIFVWANKQSTVFDAVSVLVNDVERYRGNARETPSANFTWERPAVVSAPEYFRFAFMRDGQTLDYSPAGTWFANRSWNMEHMMGIEQDTRGR</sequence>
<dbReference type="PANTHER" id="PTHR31331">
    <property type="entry name" value="LCCL DOMAIN PROTEIN (AFU_ORTHOLOGUE AFUA_5G08630)"/>
    <property type="match status" value="1"/>
</dbReference>
<keyword evidence="1" id="KW-0812">Transmembrane</keyword>
<keyword evidence="1" id="KW-1133">Transmembrane helix</keyword>